<evidence type="ECO:0000313" key="3">
    <source>
        <dbReference type="Proteomes" id="UP000645257"/>
    </source>
</evidence>
<dbReference type="EMBL" id="BMYX01000011">
    <property type="protein sequence ID" value="GGY17469.1"/>
    <property type="molecule type" value="Genomic_DNA"/>
</dbReference>
<sequence length="140" mass="15114">MQTVLWKSVMTTVLIGITALAHADEPVKLSEAQQKRVDAAIARLKSAEDRATASAWSTAKKAAEILCGPASLRAAKKQDPSVDKVFLGDNSTESLKLVSAGRLEGRGSMRTRKGWRDMTFVCTLNPMSGKTVRVAITPTR</sequence>
<accession>A0A918U9S3</accession>
<organism evidence="2 3">
    <name type="scientific">Paludibacterium paludis</name>
    <dbReference type="NCBI Taxonomy" id="1225769"/>
    <lineage>
        <taxon>Bacteria</taxon>
        <taxon>Pseudomonadati</taxon>
        <taxon>Pseudomonadota</taxon>
        <taxon>Betaproteobacteria</taxon>
        <taxon>Neisseriales</taxon>
        <taxon>Chromobacteriaceae</taxon>
        <taxon>Paludibacterium</taxon>
    </lineage>
</organism>
<gene>
    <name evidence="2" type="ORF">GCM10011289_21150</name>
</gene>
<dbReference type="AlphaFoldDB" id="A0A918U9S3"/>
<keyword evidence="1" id="KW-0732">Signal</keyword>
<reference evidence="2" key="1">
    <citation type="journal article" date="2014" name="Int. J. Syst. Evol. Microbiol.">
        <title>Complete genome sequence of Corynebacterium casei LMG S-19264T (=DSM 44701T), isolated from a smear-ripened cheese.</title>
        <authorList>
            <consortium name="US DOE Joint Genome Institute (JGI-PGF)"/>
            <person name="Walter F."/>
            <person name="Albersmeier A."/>
            <person name="Kalinowski J."/>
            <person name="Ruckert C."/>
        </authorList>
    </citation>
    <scope>NUCLEOTIDE SEQUENCE</scope>
    <source>
        <strain evidence="2">KCTC 32182</strain>
    </source>
</reference>
<proteinExistence type="predicted"/>
<feature type="signal peptide" evidence="1">
    <location>
        <begin position="1"/>
        <end position="23"/>
    </location>
</feature>
<reference evidence="2" key="2">
    <citation type="submission" date="2020-09" db="EMBL/GenBank/DDBJ databases">
        <authorList>
            <person name="Sun Q."/>
            <person name="Kim S."/>
        </authorList>
    </citation>
    <scope>NUCLEOTIDE SEQUENCE</scope>
    <source>
        <strain evidence="2">KCTC 32182</strain>
    </source>
</reference>
<name>A0A918U9S3_9NEIS</name>
<dbReference type="Proteomes" id="UP000645257">
    <property type="component" value="Unassembled WGS sequence"/>
</dbReference>
<keyword evidence="3" id="KW-1185">Reference proteome</keyword>
<evidence type="ECO:0008006" key="4">
    <source>
        <dbReference type="Google" id="ProtNLM"/>
    </source>
</evidence>
<evidence type="ECO:0000313" key="2">
    <source>
        <dbReference type="EMBL" id="GGY17469.1"/>
    </source>
</evidence>
<evidence type="ECO:0000256" key="1">
    <source>
        <dbReference type="SAM" id="SignalP"/>
    </source>
</evidence>
<protein>
    <recommendedName>
        <fullName evidence="4">DUF930 domain-containing protein</fullName>
    </recommendedName>
</protein>
<comment type="caution">
    <text evidence="2">The sequence shown here is derived from an EMBL/GenBank/DDBJ whole genome shotgun (WGS) entry which is preliminary data.</text>
</comment>
<feature type="chain" id="PRO_5038103901" description="DUF930 domain-containing protein" evidence="1">
    <location>
        <begin position="24"/>
        <end position="140"/>
    </location>
</feature>